<feature type="binding site" evidence="12">
    <location>
        <position position="14"/>
    </location>
    <ligand>
        <name>Mg(2+)</name>
        <dbReference type="ChEBI" id="CHEBI:18420"/>
    </ligand>
</feature>
<evidence type="ECO:0000256" key="9">
    <source>
        <dbReference type="PIRNR" id="PIRNR004682"/>
    </source>
</evidence>
<dbReference type="FunFam" id="3.40.50.1000:FF:000037">
    <property type="entry name" value="D,D-heptose 1,7-bisphosphate phosphatase"/>
    <property type="match status" value="1"/>
</dbReference>
<comment type="subcellular location">
    <subcellularLocation>
        <location evidence="1 9">Cytoplasm</location>
    </subcellularLocation>
</comment>
<reference evidence="13" key="2">
    <citation type="submission" date="2021-01" db="EMBL/GenBank/DDBJ databases">
        <authorList>
            <person name="Hahn C.R."/>
            <person name="Youssef N.H."/>
            <person name="Elshahed M."/>
        </authorList>
    </citation>
    <scope>NUCLEOTIDE SEQUENCE</scope>
    <source>
        <strain evidence="13">Zod_Metabat.24</strain>
    </source>
</reference>
<keyword evidence="4 9" id="KW-0378">Hydrolase</keyword>
<evidence type="ECO:0000256" key="4">
    <source>
        <dbReference type="ARBA" id="ARBA00022801"/>
    </source>
</evidence>
<evidence type="ECO:0000256" key="5">
    <source>
        <dbReference type="ARBA" id="ARBA00022833"/>
    </source>
</evidence>
<evidence type="ECO:0000256" key="10">
    <source>
        <dbReference type="PIRSR" id="PIRSR004682-1"/>
    </source>
</evidence>
<comment type="caution">
    <text evidence="13">The sequence shown here is derived from an EMBL/GenBank/DDBJ whole genome shotgun (WGS) entry which is preliminary data.</text>
</comment>
<comment type="cofactor">
    <cofactor evidence="12">
        <name>Zn(2+)</name>
        <dbReference type="ChEBI" id="CHEBI:29105"/>
    </cofactor>
</comment>
<keyword evidence="6 9" id="KW-0119">Carbohydrate metabolism</keyword>
<dbReference type="InterPro" id="IPR006549">
    <property type="entry name" value="HAD-SF_hydro_IIIA"/>
</dbReference>
<feature type="active site" description="Proton donor" evidence="10">
    <location>
        <position position="14"/>
    </location>
</feature>
<dbReference type="CDD" id="cd07503">
    <property type="entry name" value="HAD_HisB-N"/>
    <property type="match status" value="1"/>
</dbReference>
<dbReference type="NCBIfam" id="TIGR00213">
    <property type="entry name" value="GmhB_yaeD"/>
    <property type="match status" value="1"/>
</dbReference>
<dbReference type="EC" id="3.1.3.-" evidence="9"/>
<gene>
    <name evidence="13" type="primary">gmhB</name>
    <name evidence="13" type="ORF">JW984_14360</name>
</gene>
<feature type="active site" description="Nucleophile" evidence="10">
    <location>
        <position position="12"/>
    </location>
</feature>
<evidence type="ECO:0000256" key="1">
    <source>
        <dbReference type="ARBA" id="ARBA00004496"/>
    </source>
</evidence>
<dbReference type="GO" id="GO:0005975">
    <property type="term" value="P:carbohydrate metabolic process"/>
    <property type="evidence" value="ECO:0007669"/>
    <property type="project" value="InterPro"/>
</dbReference>
<dbReference type="GO" id="GO:0046872">
    <property type="term" value="F:metal ion binding"/>
    <property type="evidence" value="ECO:0007669"/>
    <property type="project" value="UniProtKB-KW"/>
</dbReference>
<feature type="site" description="Stabilizes the phosphoryl group" evidence="11">
    <location>
        <position position="112"/>
    </location>
</feature>
<dbReference type="InterPro" id="IPR006543">
    <property type="entry name" value="Histidinol-phos"/>
</dbReference>
<name>A0A9D8KI07_9DELT</name>
<evidence type="ECO:0000256" key="3">
    <source>
        <dbReference type="ARBA" id="ARBA00022723"/>
    </source>
</evidence>
<proteinExistence type="inferred from homology"/>
<feature type="binding site" evidence="12">
    <location>
        <position position="108"/>
    </location>
    <ligand>
        <name>Zn(2+)</name>
        <dbReference type="ChEBI" id="CHEBI:29105"/>
    </ligand>
</feature>
<dbReference type="AlphaFoldDB" id="A0A9D8KI07"/>
<evidence type="ECO:0000256" key="8">
    <source>
        <dbReference type="ARBA" id="ARBA00061616"/>
    </source>
</evidence>
<keyword evidence="2 9" id="KW-0963">Cytoplasm</keyword>
<evidence type="ECO:0000256" key="12">
    <source>
        <dbReference type="PIRSR" id="PIRSR004682-4"/>
    </source>
</evidence>
<dbReference type="GO" id="GO:0005737">
    <property type="term" value="C:cytoplasm"/>
    <property type="evidence" value="ECO:0007669"/>
    <property type="project" value="UniProtKB-SubCell"/>
</dbReference>
<dbReference type="Pfam" id="PF13242">
    <property type="entry name" value="Hydrolase_like"/>
    <property type="match status" value="1"/>
</dbReference>
<dbReference type="SUPFAM" id="SSF56784">
    <property type="entry name" value="HAD-like"/>
    <property type="match status" value="1"/>
</dbReference>
<feature type="binding site" evidence="12">
    <location>
        <position position="93"/>
    </location>
    <ligand>
        <name>Zn(2+)</name>
        <dbReference type="ChEBI" id="CHEBI:29105"/>
    </ligand>
</feature>
<dbReference type="InterPro" id="IPR036412">
    <property type="entry name" value="HAD-like_sf"/>
</dbReference>
<protein>
    <recommendedName>
        <fullName evidence="7 9">D,D-heptose 1,7-bisphosphate phosphatase</fullName>
        <ecNumber evidence="9">3.1.3.-</ecNumber>
    </recommendedName>
</protein>
<evidence type="ECO:0000256" key="6">
    <source>
        <dbReference type="ARBA" id="ARBA00023277"/>
    </source>
</evidence>
<feature type="binding site" evidence="12">
    <location>
        <position position="110"/>
    </location>
    <ligand>
        <name>Zn(2+)</name>
        <dbReference type="ChEBI" id="CHEBI:29105"/>
    </ligand>
</feature>
<feature type="site" description="Stabilizes the phosphoryl group" evidence="11">
    <location>
        <position position="54"/>
    </location>
</feature>
<feature type="binding site" evidence="12">
    <location>
        <position position="12"/>
    </location>
    <ligand>
        <name>Mg(2+)</name>
        <dbReference type="ChEBI" id="CHEBI:18420"/>
    </ligand>
</feature>
<evidence type="ECO:0000313" key="14">
    <source>
        <dbReference type="Proteomes" id="UP000809273"/>
    </source>
</evidence>
<dbReference type="NCBIfam" id="TIGR01656">
    <property type="entry name" value="Histidinol-ppas"/>
    <property type="match status" value="1"/>
</dbReference>
<comment type="similarity">
    <text evidence="8 9">Belongs to the gmhB family.</text>
</comment>
<evidence type="ECO:0000256" key="7">
    <source>
        <dbReference type="ARBA" id="ARBA00031828"/>
    </source>
</evidence>
<evidence type="ECO:0000256" key="11">
    <source>
        <dbReference type="PIRSR" id="PIRSR004682-3"/>
    </source>
</evidence>
<organism evidence="13 14">
    <name type="scientific">Candidatus Zymogenus saltonus</name>
    <dbReference type="NCBI Taxonomy" id="2844893"/>
    <lineage>
        <taxon>Bacteria</taxon>
        <taxon>Deltaproteobacteria</taxon>
        <taxon>Candidatus Zymogenia</taxon>
        <taxon>Candidatus Zymogeniales</taxon>
        <taxon>Candidatus Zymogenaceae</taxon>
        <taxon>Candidatus Zymogenus</taxon>
    </lineage>
</organism>
<dbReference type="Gene3D" id="3.40.50.1000">
    <property type="entry name" value="HAD superfamily/HAD-like"/>
    <property type="match status" value="1"/>
</dbReference>
<evidence type="ECO:0000313" key="13">
    <source>
        <dbReference type="EMBL" id="MBN1574379.1"/>
    </source>
</evidence>
<dbReference type="InterPro" id="IPR004446">
    <property type="entry name" value="Heptose_bisP_phosphatase"/>
</dbReference>
<dbReference type="Proteomes" id="UP000809273">
    <property type="component" value="Unassembled WGS sequence"/>
</dbReference>
<keyword evidence="12" id="KW-0460">Magnesium</keyword>
<dbReference type="NCBIfam" id="NF006506">
    <property type="entry name" value="PRK08942.1"/>
    <property type="match status" value="1"/>
</dbReference>
<dbReference type="InterPro" id="IPR023214">
    <property type="entry name" value="HAD_sf"/>
</dbReference>
<sequence length="191" mass="20658">MKKTNKRAVFLDRDGTINVEVGYLARPEDFVLIDGAAEAIRLLNDAGFAVIVVSNQSGVARGYFTEEDVMKVNDKMLFELNVKGAFVDAVYYCPHHPDFGSGEYGVDCDCRKPKAGMVKKAEEEFGVSIDGSFVVGDHKGDIELGKNIGAKTVLLLSGHGAEEAEKLKAEGIVPDHTCEDLLSAVKYILGS</sequence>
<dbReference type="GO" id="GO:0016791">
    <property type="term" value="F:phosphatase activity"/>
    <property type="evidence" value="ECO:0007669"/>
    <property type="project" value="InterPro"/>
</dbReference>
<keyword evidence="3 12" id="KW-0479">Metal-binding</keyword>
<dbReference type="PANTHER" id="PTHR42891">
    <property type="entry name" value="D-GLYCERO-BETA-D-MANNO-HEPTOSE-1,7-BISPHOSPHATE 7-PHOSPHATASE"/>
    <property type="match status" value="1"/>
</dbReference>
<comment type="cofactor">
    <cofactor evidence="12">
        <name>Mg(2+)</name>
        <dbReference type="ChEBI" id="CHEBI:18420"/>
    </cofactor>
</comment>
<dbReference type="NCBIfam" id="TIGR01662">
    <property type="entry name" value="HAD-SF-IIIA"/>
    <property type="match status" value="1"/>
</dbReference>
<evidence type="ECO:0000256" key="2">
    <source>
        <dbReference type="ARBA" id="ARBA00022490"/>
    </source>
</evidence>
<feature type="binding site" evidence="12">
    <location>
        <position position="137"/>
    </location>
    <ligand>
        <name>Mg(2+)</name>
        <dbReference type="ChEBI" id="CHEBI:18420"/>
    </ligand>
</feature>
<keyword evidence="5 12" id="KW-0862">Zinc</keyword>
<dbReference type="PANTHER" id="PTHR42891:SF1">
    <property type="entry name" value="D-GLYCERO-BETA-D-MANNO-HEPTOSE-1,7-BISPHOSPHATE 7-PHOSPHATASE"/>
    <property type="match status" value="1"/>
</dbReference>
<feature type="binding site" evidence="12">
    <location>
        <position position="95"/>
    </location>
    <ligand>
        <name>Zn(2+)</name>
        <dbReference type="ChEBI" id="CHEBI:29105"/>
    </ligand>
</feature>
<dbReference type="PIRSF" id="PIRSF004682">
    <property type="entry name" value="GmhB"/>
    <property type="match status" value="1"/>
</dbReference>
<reference evidence="13" key="1">
    <citation type="journal article" date="2021" name="Environ. Microbiol.">
        <title>Genomic characterization of three novel Desulfobacterota classes expand the metabolic and phylogenetic diversity of the phylum.</title>
        <authorList>
            <person name="Murphy C.L."/>
            <person name="Biggerstaff J."/>
            <person name="Eichhorn A."/>
            <person name="Ewing E."/>
            <person name="Shahan R."/>
            <person name="Soriano D."/>
            <person name="Stewart S."/>
            <person name="VanMol K."/>
            <person name="Walker R."/>
            <person name="Walters P."/>
            <person name="Elshahed M.S."/>
            <person name="Youssef N.H."/>
        </authorList>
    </citation>
    <scope>NUCLEOTIDE SEQUENCE</scope>
    <source>
        <strain evidence="13">Zod_Metabat.24</strain>
    </source>
</reference>
<dbReference type="EMBL" id="JAFGIX010000076">
    <property type="protein sequence ID" value="MBN1574379.1"/>
    <property type="molecule type" value="Genomic_DNA"/>
</dbReference>
<feature type="site" description="Stabilizes the phosphoryl group" evidence="11">
    <location>
        <position position="111"/>
    </location>
</feature>
<accession>A0A9D8KI07</accession>